<proteinExistence type="predicted"/>
<evidence type="ECO:0000313" key="1">
    <source>
        <dbReference type="EMBL" id="THU93030.1"/>
    </source>
</evidence>
<gene>
    <name evidence="1" type="ORF">K435DRAFT_800056</name>
</gene>
<reference evidence="1 2" key="1">
    <citation type="journal article" date="2019" name="Nat. Ecol. Evol.">
        <title>Megaphylogeny resolves global patterns of mushroom evolution.</title>
        <authorList>
            <person name="Varga T."/>
            <person name="Krizsan K."/>
            <person name="Foldi C."/>
            <person name="Dima B."/>
            <person name="Sanchez-Garcia M."/>
            <person name="Sanchez-Ramirez S."/>
            <person name="Szollosi G.J."/>
            <person name="Szarkandi J.G."/>
            <person name="Papp V."/>
            <person name="Albert L."/>
            <person name="Andreopoulos W."/>
            <person name="Angelini C."/>
            <person name="Antonin V."/>
            <person name="Barry K.W."/>
            <person name="Bougher N.L."/>
            <person name="Buchanan P."/>
            <person name="Buyck B."/>
            <person name="Bense V."/>
            <person name="Catcheside P."/>
            <person name="Chovatia M."/>
            <person name="Cooper J."/>
            <person name="Damon W."/>
            <person name="Desjardin D."/>
            <person name="Finy P."/>
            <person name="Geml J."/>
            <person name="Haridas S."/>
            <person name="Hughes K."/>
            <person name="Justo A."/>
            <person name="Karasinski D."/>
            <person name="Kautmanova I."/>
            <person name="Kiss B."/>
            <person name="Kocsube S."/>
            <person name="Kotiranta H."/>
            <person name="LaButti K.M."/>
            <person name="Lechner B.E."/>
            <person name="Liimatainen K."/>
            <person name="Lipzen A."/>
            <person name="Lukacs Z."/>
            <person name="Mihaltcheva S."/>
            <person name="Morgado L.N."/>
            <person name="Niskanen T."/>
            <person name="Noordeloos M.E."/>
            <person name="Ohm R.A."/>
            <person name="Ortiz-Santana B."/>
            <person name="Ovrebo C."/>
            <person name="Racz N."/>
            <person name="Riley R."/>
            <person name="Savchenko A."/>
            <person name="Shiryaev A."/>
            <person name="Soop K."/>
            <person name="Spirin V."/>
            <person name="Szebenyi C."/>
            <person name="Tomsovsky M."/>
            <person name="Tulloss R.E."/>
            <person name="Uehling J."/>
            <person name="Grigoriev I.V."/>
            <person name="Vagvolgyi C."/>
            <person name="Papp T."/>
            <person name="Martin F.M."/>
            <person name="Miettinen O."/>
            <person name="Hibbett D.S."/>
            <person name="Nagy L.G."/>
        </authorList>
    </citation>
    <scope>NUCLEOTIDE SEQUENCE [LARGE SCALE GENOMIC DNA]</scope>
    <source>
        <strain evidence="1 2">CBS 962.96</strain>
    </source>
</reference>
<name>A0A4S8LUH6_DENBC</name>
<sequence>MLEKFVKLIGGVLPSSEQEWLFLPLPVLDKVVKQVGQCLRCTGMGAKKADSKEAVTVMVFNLTCSMEQCQPLQNQSLPQTNTVQICQQVLQTIDVMHNSCHHTVRYSIDFIRKKSFRPGDHLGLPWLHKGAMAHSPWVQNSQASKVALG</sequence>
<dbReference type="AlphaFoldDB" id="A0A4S8LUH6"/>
<dbReference type="Proteomes" id="UP000297245">
    <property type="component" value="Unassembled WGS sequence"/>
</dbReference>
<protein>
    <submittedName>
        <fullName evidence="1">Uncharacterized protein</fullName>
    </submittedName>
</protein>
<organism evidence="1 2">
    <name type="scientific">Dendrothele bispora (strain CBS 962.96)</name>
    <dbReference type="NCBI Taxonomy" id="1314807"/>
    <lineage>
        <taxon>Eukaryota</taxon>
        <taxon>Fungi</taxon>
        <taxon>Dikarya</taxon>
        <taxon>Basidiomycota</taxon>
        <taxon>Agaricomycotina</taxon>
        <taxon>Agaricomycetes</taxon>
        <taxon>Agaricomycetidae</taxon>
        <taxon>Agaricales</taxon>
        <taxon>Agaricales incertae sedis</taxon>
        <taxon>Dendrothele</taxon>
    </lineage>
</organism>
<keyword evidence="2" id="KW-1185">Reference proteome</keyword>
<evidence type="ECO:0000313" key="2">
    <source>
        <dbReference type="Proteomes" id="UP000297245"/>
    </source>
</evidence>
<accession>A0A4S8LUH6</accession>
<dbReference type="EMBL" id="ML179261">
    <property type="protein sequence ID" value="THU93030.1"/>
    <property type="molecule type" value="Genomic_DNA"/>
</dbReference>